<keyword evidence="2" id="KW-0732">Signal</keyword>
<dbReference type="SUPFAM" id="SSF88713">
    <property type="entry name" value="Glycoside hydrolase/deacetylase"/>
    <property type="match status" value="1"/>
</dbReference>
<comment type="caution">
    <text evidence="4">The sequence shown here is derived from an EMBL/GenBank/DDBJ whole genome shotgun (WGS) entry which is preliminary data.</text>
</comment>
<dbReference type="GO" id="GO:0005975">
    <property type="term" value="P:carbohydrate metabolic process"/>
    <property type="evidence" value="ECO:0007669"/>
    <property type="project" value="InterPro"/>
</dbReference>
<dbReference type="GO" id="GO:0005576">
    <property type="term" value="C:extracellular region"/>
    <property type="evidence" value="ECO:0007669"/>
    <property type="project" value="UniProtKB-SubCell"/>
</dbReference>
<dbReference type="OrthoDB" id="9814639at2"/>
<evidence type="ECO:0000313" key="5">
    <source>
        <dbReference type="Proteomes" id="UP000294796"/>
    </source>
</evidence>
<dbReference type="AlphaFoldDB" id="A0A4R5U463"/>
<protein>
    <submittedName>
        <fullName evidence="4">Polysaccharide deacetylase</fullName>
    </submittedName>
</protein>
<gene>
    <name evidence="4" type="ORF">E2F46_01070</name>
</gene>
<organism evidence="4 5">
    <name type="scientific">Luteimonas aestuarii</name>
    <dbReference type="NCBI Taxonomy" id="453837"/>
    <lineage>
        <taxon>Bacteria</taxon>
        <taxon>Pseudomonadati</taxon>
        <taxon>Pseudomonadota</taxon>
        <taxon>Gammaproteobacteria</taxon>
        <taxon>Lysobacterales</taxon>
        <taxon>Lysobacteraceae</taxon>
        <taxon>Luteimonas</taxon>
    </lineage>
</organism>
<dbReference type="InterPro" id="IPR011330">
    <property type="entry name" value="Glyco_hydro/deAcase_b/a-brl"/>
</dbReference>
<evidence type="ECO:0000259" key="3">
    <source>
        <dbReference type="PROSITE" id="PS51677"/>
    </source>
</evidence>
<dbReference type="InterPro" id="IPR002509">
    <property type="entry name" value="NODB_dom"/>
</dbReference>
<dbReference type="Pfam" id="PF01522">
    <property type="entry name" value="Polysacc_deac_1"/>
    <property type="match status" value="1"/>
</dbReference>
<accession>A0A4R5U463</accession>
<evidence type="ECO:0000256" key="1">
    <source>
        <dbReference type="ARBA" id="ARBA00004613"/>
    </source>
</evidence>
<dbReference type="EMBL" id="SMTF01000001">
    <property type="protein sequence ID" value="TDK28511.1"/>
    <property type="molecule type" value="Genomic_DNA"/>
</dbReference>
<dbReference type="GO" id="GO:0016810">
    <property type="term" value="F:hydrolase activity, acting on carbon-nitrogen (but not peptide) bonds"/>
    <property type="evidence" value="ECO:0007669"/>
    <property type="project" value="InterPro"/>
</dbReference>
<dbReference type="Gene3D" id="3.20.20.370">
    <property type="entry name" value="Glycoside hydrolase/deacetylase"/>
    <property type="match status" value="1"/>
</dbReference>
<sequence>MQRHVRDNGVRPAIRPSRPAAAGFGVCCSTMVEKSDPSRGCMTHFGSGGSRGLKKRIAARLLSGTGIGRALSAMLPQRGVLVLNYHRVGDGSASPYDRELWSATVDAFDAQIGFLKRHCDVISPSDLDAALAEPRSRLVLVTFDDGYRDNHELAFPVLQAHGVPATFFIATGFIDHPSIPWWDEIAWLSRSTQAARIPLAPWFAKPLQVGHRRTPLIRKLLAKYKSLPADDAGAMLSALREATGVAHPPGAPGHWMDWSMIREMADVGMTIGGHTVHHPVLSRLSPARQREEIDGCAARILAETGRRMEYFAYPVGSRWAFDDSTRACLEAAGVRRAFSYYGGYATLASPRFDVPRVAIEDHVGIHEFKAMARLPQVFCARTYD</sequence>
<name>A0A4R5U463_9GAMM</name>
<comment type="subcellular location">
    <subcellularLocation>
        <location evidence="1">Secreted</location>
    </subcellularLocation>
</comment>
<dbReference type="PANTHER" id="PTHR34216">
    <property type="match status" value="1"/>
</dbReference>
<dbReference type="Proteomes" id="UP000294796">
    <property type="component" value="Unassembled WGS sequence"/>
</dbReference>
<feature type="domain" description="NodB homology" evidence="3">
    <location>
        <begin position="137"/>
        <end position="384"/>
    </location>
</feature>
<reference evidence="4 5" key="1">
    <citation type="submission" date="2019-03" db="EMBL/GenBank/DDBJ databases">
        <title>Luteimonas zhaokaii sp.nov., isolated from the rectal contents of Plateau pika in Yushu, Qinghai Province, China.</title>
        <authorList>
            <person name="Zhang G."/>
        </authorList>
    </citation>
    <scope>NUCLEOTIDE SEQUENCE [LARGE SCALE GENOMIC DNA]</scope>
    <source>
        <strain evidence="4 5">B9</strain>
    </source>
</reference>
<proteinExistence type="predicted"/>
<dbReference type="PROSITE" id="PS51677">
    <property type="entry name" value="NODB"/>
    <property type="match status" value="1"/>
</dbReference>
<dbReference type="PANTHER" id="PTHR34216:SF3">
    <property type="entry name" value="POLY-BETA-1,6-N-ACETYL-D-GLUCOSAMINE N-DEACETYLASE"/>
    <property type="match status" value="1"/>
</dbReference>
<evidence type="ECO:0000256" key="2">
    <source>
        <dbReference type="ARBA" id="ARBA00022729"/>
    </source>
</evidence>
<dbReference type="CDD" id="cd10918">
    <property type="entry name" value="CE4_NodB_like_5s_6s"/>
    <property type="match status" value="1"/>
</dbReference>
<keyword evidence="5" id="KW-1185">Reference proteome</keyword>
<evidence type="ECO:0000313" key="4">
    <source>
        <dbReference type="EMBL" id="TDK28511.1"/>
    </source>
</evidence>
<dbReference type="InterPro" id="IPR051398">
    <property type="entry name" value="Polysacch_Deacetylase"/>
</dbReference>